<dbReference type="PANTHER" id="PTHR24384:SF189">
    <property type="entry name" value="C2H2-TYPE DOMAIN-CONTAINING PROTEIN-RELATED"/>
    <property type="match status" value="1"/>
</dbReference>
<dbReference type="GO" id="GO:0000978">
    <property type="term" value="F:RNA polymerase II cis-regulatory region sequence-specific DNA binding"/>
    <property type="evidence" value="ECO:0007669"/>
    <property type="project" value="TreeGrafter"/>
</dbReference>
<feature type="domain" description="C2H2-type" evidence="11">
    <location>
        <begin position="459"/>
        <end position="486"/>
    </location>
</feature>
<dbReference type="PROSITE" id="PS00028">
    <property type="entry name" value="ZINC_FINGER_C2H2_1"/>
    <property type="match status" value="11"/>
</dbReference>
<sequence>MTCTSFDFPTISIVPNEAISSMADENLETVAISSPCPMDIMNSSSGRLFEPLIKQEATDPSSEPRIKVEQLSIEHLDIKKEDEVDDTAESDLETDIVIKDEKVKIEKQECDEIPLFEVCDKRVKTDVEVNDQEADIKEEPEDETDNIYICTSCNEIYESKEDLINHKKETAGCHEHKICDKCEVKSESGFTCVWELEDHLKTVHGVEIQDEIQELQLQKNEDALKSYGTKKLYPCRFCPKVLKRSYIRICHERIHTGEKPYQCSVCGKSFINTSNLHDHEAIHSGERRFSCSFCEKTFICSSNRKRHEKSHEKEKCFKCPFCDDFFSSRILLKEHKKTHSETPYACRLCPRLFSSNYSRTRHEKVHSRSKPLELKKIRHSFLSTELINEEYEMNDTAQKLNCASCDVCLKSFACDAKLQLHRKIHTEEKLFACGSCEKSFTSSCLLKKHEIIHSSVKPFSCSYCPKSFLHDYKRIQHERIHNGEKPYMCRYCDKSFSTHSIASDHENTHTGKRRYTCDVCNRRFTRKGSLHIHTRVHTGEKPCNCNICGKVFTYLSSLRKHERIHKS</sequence>
<keyword evidence="7" id="KW-0238">DNA-binding</keyword>
<evidence type="ECO:0000256" key="10">
    <source>
        <dbReference type="PROSITE-ProRule" id="PRU00042"/>
    </source>
</evidence>
<dbReference type="FunFam" id="3.30.160.60:FF:000446">
    <property type="entry name" value="Zinc finger protein"/>
    <property type="match status" value="1"/>
</dbReference>
<feature type="domain" description="C2H2-type" evidence="11">
    <location>
        <begin position="233"/>
        <end position="260"/>
    </location>
</feature>
<dbReference type="FunFam" id="3.30.160.60:FF:000358">
    <property type="entry name" value="zinc finger protein 24"/>
    <property type="match status" value="1"/>
</dbReference>
<dbReference type="GO" id="GO:0008270">
    <property type="term" value="F:zinc ion binding"/>
    <property type="evidence" value="ECO:0007669"/>
    <property type="project" value="UniProtKB-KW"/>
</dbReference>
<feature type="domain" description="C2H2-type" evidence="11">
    <location>
        <begin position="317"/>
        <end position="344"/>
    </location>
</feature>
<feature type="domain" description="C2H2-type" evidence="11">
    <location>
        <begin position="543"/>
        <end position="567"/>
    </location>
</feature>
<feature type="domain" description="C2H2-type" evidence="11">
    <location>
        <begin position="344"/>
        <end position="371"/>
    </location>
</feature>
<dbReference type="AlphaFoldDB" id="A0A9P0DXB1"/>
<dbReference type="GO" id="GO:0000981">
    <property type="term" value="F:DNA-binding transcription factor activity, RNA polymerase II-specific"/>
    <property type="evidence" value="ECO:0007669"/>
    <property type="project" value="TreeGrafter"/>
</dbReference>
<evidence type="ECO:0000256" key="9">
    <source>
        <dbReference type="ARBA" id="ARBA00023242"/>
    </source>
</evidence>
<dbReference type="InterPro" id="IPR036236">
    <property type="entry name" value="Znf_C2H2_sf"/>
</dbReference>
<feature type="domain" description="C2H2-type" evidence="11">
    <location>
        <begin position="515"/>
        <end position="542"/>
    </location>
</feature>
<dbReference type="SMART" id="SM00355">
    <property type="entry name" value="ZnF_C2H2"/>
    <property type="match status" value="13"/>
</dbReference>
<evidence type="ECO:0000313" key="12">
    <source>
        <dbReference type="EMBL" id="CAH1174061.1"/>
    </source>
</evidence>
<dbReference type="OrthoDB" id="3565419at2759"/>
<dbReference type="FunFam" id="3.30.160.60:FF:000184">
    <property type="entry name" value="Zinc finger protein 333"/>
    <property type="match status" value="1"/>
</dbReference>
<dbReference type="InterPro" id="IPR013087">
    <property type="entry name" value="Znf_C2H2_type"/>
</dbReference>
<evidence type="ECO:0000256" key="6">
    <source>
        <dbReference type="ARBA" id="ARBA00023015"/>
    </source>
</evidence>
<evidence type="ECO:0000256" key="8">
    <source>
        <dbReference type="ARBA" id="ARBA00023163"/>
    </source>
</evidence>
<reference evidence="12" key="1">
    <citation type="submission" date="2022-01" db="EMBL/GenBank/DDBJ databases">
        <authorList>
            <person name="King R."/>
        </authorList>
    </citation>
    <scope>NUCLEOTIDE SEQUENCE</scope>
</reference>
<evidence type="ECO:0000256" key="4">
    <source>
        <dbReference type="ARBA" id="ARBA00022771"/>
    </source>
</evidence>
<dbReference type="Pfam" id="PF00096">
    <property type="entry name" value="zf-C2H2"/>
    <property type="match status" value="3"/>
</dbReference>
<keyword evidence="5" id="KW-0862">Zinc</keyword>
<keyword evidence="2" id="KW-0479">Metal-binding</keyword>
<keyword evidence="4 10" id="KW-0863">Zinc-finger</keyword>
<evidence type="ECO:0000259" key="11">
    <source>
        <dbReference type="PROSITE" id="PS50157"/>
    </source>
</evidence>
<feature type="domain" description="C2H2-type" evidence="11">
    <location>
        <begin position="487"/>
        <end position="514"/>
    </location>
</feature>
<dbReference type="EMBL" id="OU896712">
    <property type="protein sequence ID" value="CAH1174061.1"/>
    <property type="molecule type" value="Genomic_DNA"/>
</dbReference>
<protein>
    <recommendedName>
        <fullName evidence="11">C2H2-type domain-containing protein</fullName>
    </recommendedName>
</protein>
<accession>A0A9P0DXB1</accession>
<evidence type="ECO:0000313" key="13">
    <source>
        <dbReference type="Proteomes" id="UP001153737"/>
    </source>
</evidence>
<dbReference type="FunFam" id="3.30.160.60:FF:000624">
    <property type="entry name" value="zinc finger protein 697"/>
    <property type="match status" value="1"/>
</dbReference>
<evidence type="ECO:0000256" key="7">
    <source>
        <dbReference type="ARBA" id="ARBA00023125"/>
    </source>
</evidence>
<evidence type="ECO:0000256" key="5">
    <source>
        <dbReference type="ARBA" id="ARBA00022833"/>
    </source>
</evidence>
<proteinExistence type="predicted"/>
<dbReference type="PROSITE" id="PS50157">
    <property type="entry name" value="ZINC_FINGER_C2H2_2"/>
    <property type="match status" value="11"/>
</dbReference>
<keyword evidence="13" id="KW-1185">Reference proteome</keyword>
<dbReference type="SUPFAM" id="SSF57667">
    <property type="entry name" value="beta-beta-alpha zinc fingers"/>
    <property type="match status" value="6"/>
</dbReference>
<evidence type="ECO:0000256" key="3">
    <source>
        <dbReference type="ARBA" id="ARBA00022737"/>
    </source>
</evidence>
<feature type="domain" description="C2H2-type" evidence="11">
    <location>
        <begin position="431"/>
        <end position="458"/>
    </location>
</feature>
<dbReference type="Proteomes" id="UP001153737">
    <property type="component" value="Chromosome 6"/>
</dbReference>
<name>A0A9P0DXB1_PHACE</name>
<feature type="domain" description="C2H2-type" evidence="11">
    <location>
        <begin position="403"/>
        <end position="430"/>
    </location>
</feature>
<dbReference type="Gene3D" id="3.30.160.60">
    <property type="entry name" value="Classic Zinc Finger"/>
    <property type="match status" value="10"/>
</dbReference>
<dbReference type="FunFam" id="3.30.160.60:FF:002343">
    <property type="entry name" value="Zinc finger protein 33A"/>
    <property type="match status" value="1"/>
</dbReference>
<feature type="domain" description="C2H2-type" evidence="11">
    <location>
        <begin position="289"/>
        <end position="316"/>
    </location>
</feature>
<dbReference type="GO" id="GO:0005634">
    <property type="term" value="C:nucleus"/>
    <property type="evidence" value="ECO:0007669"/>
    <property type="project" value="UniProtKB-SubCell"/>
</dbReference>
<keyword evidence="3" id="KW-0677">Repeat</keyword>
<keyword evidence="6" id="KW-0805">Transcription regulation</keyword>
<evidence type="ECO:0000256" key="1">
    <source>
        <dbReference type="ARBA" id="ARBA00004123"/>
    </source>
</evidence>
<dbReference type="PANTHER" id="PTHR24384">
    <property type="entry name" value="FINGER PUTATIVE TRANSCRIPTION FACTOR FAMILY-RELATED"/>
    <property type="match status" value="1"/>
</dbReference>
<evidence type="ECO:0000256" key="2">
    <source>
        <dbReference type="ARBA" id="ARBA00022723"/>
    </source>
</evidence>
<comment type="subcellular location">
    <subcellularLocation>
        <location evidence="1">Nucleus</location>
    </subcellularLocation>
</comment>
<keyword evidence="9" id="KW-0539">Nucleus</keyword>
<keyword evidence="8" id="KW-0804">Transcription</keyword>
<reference evidence="12" key="2">
    <citation type="submission" date="2022-10" db="EMBL/GenBank/DDBJ databases">
        <authorList>
            <consortium name="ENA_rothamsted_submissions"/>
            <consortium name="culmorum"/>
            <person name="King R."/>
        </authorList>
    </citation>
    <scope>NUCLEOTIDE SEQUENCE</scope>
</reference>
<dbReference type="InterPro" id="IPR050752">
    <property type="entry name" value="C2H2-ZF_domain"/>
</dbReference>
<gene>
    <name evidence="12" type="ORF">PHAECO_LOCUS10480</name>
</gene>
<organism evidence="12 13">
    <name type="scientific">Phaedon cochleariae</name>
    <name type="common">Mustard beetle</name>
    <dbReference type="NCBI Taxonomy" id="80249"/>
    <lineage>
        <taxon>Eukaryota</taxon>
        <taxon>Metazoa</taxon>
        <taxon>Ecdysozoa</taxon>
        <taxon>Arthropoda</taxon>
        <taxon>Hexapoda</taxon>
        <taxon>Insecta</taxon>
        <taxon>Pterygota</taxon>
        <taxon>Neoptera</taxon>
        <taxon>Endopterygota</taxon>
        <taxon>Coleoptera</taxon>
        <taxon>Polyphaga</taxon>
        <taxon>Cucujiformia</taxon>
        <taxon>Chrysomeloidea</taxon>
        <taxon>Chrysomelidae</taxon>
        <taxon>Chrysomelinae</taxon>
        <taxon>Chrysomelini</taxon>
        <taxon>Phaedon</taxon>
    </lineage>
</organism>
<feature type="domain" description="C2H2-type" evidence="11">
    <location>
        <begin position="261"/>
        <end position="288"/>
    </location>
</feature>